<feature type="domain" description="AAA+ ATPase" evidence="1">
    <location>
        <begin position="273"/>
        <end position="412"/>
    </location>
</feature>
<dbReference type="InterPro" id="IPR003960">
    <property type="entry name" value="ATPase_AAA_CS"/>
</dbReference>
<gene>
    <name evidence="2" type="ORF">HHUSO_G23234</name>
</gene>
<dbReference type="Gene3D" id="1.10.8.60">
    <property type="match status" value="2"/>
</dbReference>
<comment type="caution">
    <text evidence="2">The sequence shown here is derived from an EMBL/GenBank/DDBJ whole genome shotgun (WGS) entry which is preliminary data.</text>
</comment>
<dbReference type="InterPro" id="IPR050168">
    <property type="entry name" value="AAA_ATPase_domain"/>
</dbReference>
<dbReference type="SUPFAM" id="SSF52540">
    <property type="entry name" value="P-loop containing nucleoside triphosphate hydrolases"/>
    <property type="match status" value="2"/>
</dbReference>
<dbReference type="SMART" id="SM00382">
    <property type="entry name" value="AAA"/>
    <property type="match status" value="2"/>
</dbReference>
<dbReference type="Pfam" id="PF00004">
    <property type="entry name" value="AAA"/>
    <property type="match status" value="2"/>
</dbReference>
<dbReference type="InterPro" id="IPR027417">
    <property type="entry name" value="P-loop_NTPase"/>
</dbReference>
<dbReference type="InterPro" id="IPR003593">
    <property type="entry name" value="AAA+_ATPase"/>
</dbReference>
<organism evidence="2 3">
    <name type="scientific">Huso huso</name>
    <name type="common">Beluga</name>
    <name type="synonym">Acipenser huso</name>
    <dbReference type="NCBI Taxonomy" id="61971"/>
    <lineage>
        <taxon>Eukaryota</taxon>
        <taxon>Metazoa</taxon>
        <taxon>Chordata</taxon>
        <taxon>Craniata</taxon>
        <taxon>Vertebrata</taxon>
        <taxon>Euteleostomi</taxon>
        <taxon>Actinopterygii</taxon>
        <taxon>Chondrostei</taxon>
        <taxon>Acipenseriformes</taxon>
        <taxon>Acipenseridae</taxon>
        <taxon>Huso</taxon>
    </lineage>
</organism>
<dbReference type="PANTHER" id="PTHR23077:SF194">
    <property type="entry name" value="ATPASE FAMILY GENE 2 PROTEIN HOMOLOG B"/>
    <property type="match status" value="1"/>
</dbReference>
<feature type="domain" description="AAA+ ATPase" evidence="1">
    <location>
        <begin position="539"/>
        <end position="711"/>
    </location>
</feature>
<dbReference type="Proteomes" id="UP001369086">
    <property type="component" value="Unassembled WGS sequence"/>
</dbReference>
<protein>
    <submittedName>
        <fullName evidence="2">Spermatogenesis-associated protein 5-like protein 1</fullName>
    </submittedName>
</protein>
<dbReference type="PROSITE" id="PS00674">
    <property type="entry name" value="AAA"/>
    <property type="match status" value="2"/>
</dbReference>
<proteinExistence type="predicted"/>
<keyword evidence="3" id="KW-1185">Reference proteome</keyword>
<evidence type="ECO:0000259" key="1">
    <source>
        <dbReference type="SMART" id="SM00382"/>
    </source>
</evidence>
<dbReference type="EMBL" id="JAHFZB010000022">
    <property type="protein sequence ID" value="KAK6476748.1"/>
    <property type="molecule type" value="Genomic_DNA"/>
</dbReference>
<dbReference type="PANTHER" id="PTHR23077">
    <property type="entry name" value="AAA-FAMILY ATPASE"/>
    <property type="match status" value="1"/>
</dbReference>
<name>A0ABR0YVY2_HUSHU</name>
<dbReference type="InterPro" id="IPR041569">
    <property type="entry name" value="AAA_lid_3"/>
</dbReference>
<evidence type="ECO:0000313" key="2">
    <source>
        <dbReference type="EMBL" id="KAK6476748.1"/>
    </source>
</evidence>
<evidence type="ECO:0000313" key="3">
    <source>
        <dbReference type="Proteomes" id="UP001369086"/>
    </source>
</evidence>
<sequence>MTSALAFFLRSPLGHSMNMEHLDKSSTVEVEKFSENTDFIPYVVNAAMDEKSLKLLPLDTEDQGTQRCRLGPGTMASLGLKIGSLVQISLFGGHCLCTAWPRSDLAEGFMQFDSKCVTVELIGKTYNMCSVNLNQIKMVPCTKLKCIHVKVFVKNVEFKKGATSALLHELVKEVLRNVYVSQSHVVSFASLEAPIELIEIQILNPSTCEAGRITAKTTIEITEVKRLESYMNQLKNSSKIPLGGMEDVCTSLKEILNLPFHYPRTLQRLGLSCPKGVLLVGPPGVGKTLLVRSVAREVCAHLVTISGPVILGSRPGESEENLRRIFQRTKEASEDGPCVLFIDELDSLCPKRTGSTNATENRLVAQLLTLMDGIGSEGHMVIMAATNRPDALDPALRRSGRFDREVIIGAPTLKQRKSILEMLSTQMPLCSDVDVASLAEMTTGYVGADLTALCREAALQAILHSSQDAGSHLIRMSNFLEALKKVHPSCLRSSIGQTDFRPVAWEHIGGLEDVKLKLKQSIEWPMKFPEAFIRLGLSRPKGVLLYGPPGCAKTTLVKAAATSCHCSFLSVSGADLFSPFVGDSEKTLAQVFQQARACAPSVLFLDEIDSVLGSWADSKASRGVQDRVLSVILNELDGIGLKVTERRGPASKKCLQEGLPEQQECDRQLDYQEVCNKDVLVVAATNRPDLLDDALLRPGRFDKIVYVPPPDQEARLAILKICTEKMPLDSDVSLEDVAEKTSFFSGADLENLCKEAALLTLQEESLDASCIKHASFVMSLENTKPSLTAQQIEFYQKLLKR</sequence>
<accession>A0ABR0YVY2</accession>
<dbReference type="Gene3D" id="3.40.50.300">
    <property type="entry name" value="P-loop containing nucleotide triphosphate hydrolases"/>
    <property type="match status" value="2"/>
</dbReference>
<dbReference type="Pfam" id="PF17862">
    <property type="entry name" value="AAA_lid_3"/>
    <property type="match status" value="2"/>
</dbReference>
<reference evidence="2 3" key="1">
    <citation type="submission" date="2021-05" db="EMBL/GenBank/DDBJ databases">
        <authorList>
            <person name="Zahm M."/>
            <person name="Klopp C."/>
            <person name="Cabau C."/>
            <person name="Kuhl H."/>
            <person name="Suciu R."/>
            <person name="Ciorpac M."/>
            <person name="Holostenco D."/>
            <person name="Gessner J."/>
            <person name="Wuertz S."/>
            <person name="Hohne C."/>
            <person name="Stock M."/>
            <person name="Gislard M."/>
            <person name="Lluch J."/>
            <person name="Milhes M."/>
            <person name="Lampietro C."/>
            <person name="Lopez Roques C."/>
            <person name="Donnadieu C."/>
            <person name="Du K."/>
            <person name="Schartl M."/>
            <person name="Guiguen Y."/>
        </authorList>
    </citation>
    <scope>NUCLEOTIDE SEQUENCE [LARGE SCALE GENOMIC DNA]</scope>
    <source>
        <strain evidence="2">Hh-F2</strain>
        <tissue evidence="2">Blood</tissue>
    </source>
</reference>
<dbReference type="CDD" id="cd19503">
    <property type="entry name" value="RecA-like_CDC48_NLV2_r1-like"/>
    <property type="match status" value="1"/>
</dbReference>
<dbReference type="InterPro" id="IPR003959">
    <property type="entry name" value="ATPase_AAA_core"/>
</dbReference>